<evidence type="ECO:0000313" key="3">
    <source>
        <dbReference type="Proteomes" id="UP000255224"/>
    </source>
</evidence>
<accession>A0A3G6M3X3</accession>
<reference evidence="1" key="2">
    <citation type="submission" date="2018-11" db="EMBL/GenBank/DDBJ databases">
        <title>Proposal to divide the Flavobacteriaceae and reorganize its genera based on Amino Acid Identity values calculated from whole genome sequences.</title>
        <authorList>
            <person name="Nicholson A.C."/>
            <person name="Gulvik C.A."/>
            <person name="Whitney A.M."/>
            <person name="Humrighouse B.W."/>
            <person name="Bell M."/>
            <person name="Holmes B."/>
            <person name="Steigerwalt A."/>
            <person name="Villarma A."/>
            <person name="Sheth M."/>
            <person name="Batra D."/>
            <person name="Pryor J."/>
            <person name="Bernardet J.-F."/>
            <person name="Hugo C."/>
            <person name="Kampfer P."/>
            <person name="Newman J."/>
            <person name="Mcquiston J.R."/>
        </authorList>
    </citation>
    <scope>NUCLEOTIDE SEQUENCE [LARGE SCALE GENOMIC DNA]</scope>
    <source>
        <strain evidence="1">G0188</strain>
    </source>
</reference>
<accession>A0A376DSI1</accession>
<dbReference type="OrthoDB" id="9802134at2"/>
<dbReference type="KEGG" id="ccau:EG346_15735"/>
<dbReference type="Proteomes" id="UP000255224">
    <property type="component" value="Unassembled WGS sequence"/>
</dbReference>
<organism evidence="2 3">
    <name type="scientific">Chryseobacterium carnipullorum</name>
    <dbReference type="NCBI Taxonomy" id="1124835"/>
    <lineage>
        <taxon>Bacteria</taxon>
        <taxon>Pseudomonadati</taxon>
        <taxon>Bacteroidota</taxon>
        <taxon>Flavobacteriia</taxon>
        <taxon>Flavobacteriales</taxon>
        <taxon>Weeksellaceae</taxon>
        <taxon>Chryseobacterium group</taxon>
        <taxon>Chryseobacterium</taxon>
    </lineage>
</organism>
<evidence type="ECO:0000313" key="2">
    <source>
        <dbReference type="EMBL" id="STC94747.1"/>
    </source>
</evidence>
<sequence>MNYDQFSGKDDLINQILIRQGILISEKIIIKIDHQPDYEISEYKREQDADYYFYNSWKFKNKFNSVFDISVSQNHIFHFDNFNDLSNNYNIPFNIGSECDFLLDVLKKDSDALFVYGFGIETDNFTIHNVRIKAIDNLKGRVYYDGSFTGSSYEIDPLDWGIYSILDISACPIEIDDKPFYNSLLAESYLLLKERKYKLSYFLLYSAFESFVNFELGKGDEEGRLKDKLNELFCLKFPNLGIHQIYTSVITFFDKYNLDRNVIAHGRNRVEIDEEMVEKSFIFVLTLISSYLLNSSKFDDLYTRITN</sequence>
<dbReference type="EMBL" id="CP033920">
    <property type="protein sequence ID" value="AZA49537.1"/>
    <property type="molecule type" value="Genomic_DNA"/>
</dbReference>
<proteinExistence type="predicted"/>
<evidence type="ECO:0000313" key="4">
    <source>
        <dbReference type="Proteomes" id="UP000273270"/>
    </source>
</evidence>
<dbReference type="RefSeq" id="WP_123879856.1">
    <property type="nucleotide sequence ID" value="NZ_CP033920.1"/>
</dbReference>
<reference evidence="2 3" key="1">
    <citation type="submission" date="2018-06" db="EMBL/GenBank/DDBJ databases">
        <authorList>
            <consortium name="Pathogen Informatics"/>
            <person name="Doyle S."/>
        </authorList>
    </citation>
    <scope>NUCLEOTIDE SEQUENCE [LARGE SCALE GENOMIC DNA]</scope>
    <source>
        <strain evidence="2 3">NCTC13533</strain>
    </source>
</reference>
<dbReference type="EMBL" id="UFVQ01000003">
    <property type="protein sequence ID" value="STC94747.1"/>
    <property type="molecule type" value="Genomic_DNA"/>
</dbReference>
<dbReference type="AlphaFoldDB" id="A0A376DSI1"/>
<gene>
    <name evidence="1" type="ORF">EG346_15735</name>
    <name evidence="2" type="ORF">NCTC13533_01659</name>
</gene>
<evidence type="ECO:0000313" key="1">
    <source>
        <dbReference type="EMBL" id="AZA49537.1"/>
    </source>
</evidence>
<keyword evidence="4" id="KW-1185">Reference proteome</keyword>
<protein>
    <submittedName>
        <fullName evidence="2">Uncharacterized protein</fullName>
    </submittedName>
</protein>
<reference evidence="4" key="3">
    <citation type="submission" date="2018-11" db="EMBL/GenBank/DDBJ databases">
        <title>Proposal to divide the Flavobacteriaceae and reorganize its genera based on Amino Acid Identity values calculated from whole genome sequences.</title>
        <authorList>
            <person name="Nicholson A.C."/>
            <person name="Gulvik C.A."/>
            <person name="Whitney A.M."/>
            <person name="Humrighouse B.W."/>
            <person name="Bell M."/>
            <person name="Holmes B."/>
            <person name="Steigerwalt A.G."/>
            <person name="Villarma A."/>
            <person name="Sheth M."/>
            <person name="Batra D."/>
            <person name="Pryor J."/>
            <person name="Bernardet J.-F."/>
            <person name="Hugo C."/>
            <person name="Kampfer P."/>
            <person name="Newman J."/>
            <person name="McQuiston J.R."/>
        </authorList>
    </citation>
    <scope>NUCLEOTIDE SEQUENCE [LARGE SCALE GENOMIC DNA]</scope>
    <source>
        <strain evidence="4">G0188</strain>
    </source>
</reference>
<dbReference type="Proteomes" id="UP000273270">
    <property type="component" value="Chromosome"/>
</dbReference>
<name>A0A376DSI1_CHRCU</name>